<evidence type="ECO:0000313" key="2">
    <source>
        <dbReference type="EMBL" id="SCY90880.1"/>
    </source>
</evidence>
<evidence type="ECO:0000313" key="3">
    <source>
        <dbReference type="Proteomes" id="UP000198636"/>
    </source>
</evidence>
<dbReference type="OrthoDB" id="9795206at2"/>
<sequence length="174" mass="20863">MNTILIKDEDIMLCPTTPNEIDEILEIERVQQDEENRRFVYLWSKERHLESIEMEDELHLVIRSNKHEGIIGYIIISGLSNQHDVIEFDRIALRERGKGYGRKSVRLIKTLCFENLKCNRLWLDVFDYNEKAYRLYKSEGFVHEGTLRQCKKYNDSYYSMHIMSMLKEEYVSSK</sequence>
<dbReference type="RefSeq" id="WP_091545228.1">
    <property type="nucleotide sequence ID" value="NZ_FMUS01000021.1"/>
</dbReference>
<gene>
    <name evidence="2" type="ORF">SAMN03080606_02994</name>
</gene>
<dbReference type="PANTHER" id="PTHR43415:SF3">
    <property type="entry name" value="GNAT-FAMILY ACETYLTRANSFERASE"/>
    <property type="match status" value="1"/>
</dbReference>
<dbReference type="STRING" id="1120976.SAMN03080606_02994"/>
<reference evidence="2 3" key="1">
    <citation type="submission" date="2016-10" db="EMBL/GenBank/DDBJ databases">
        <authorList>
            <person name="de Groot N.N."/>
        </authorList>
    </citation>
    <scope>NUCLEOTIDE SEQUENCE [LARGE SCALE GENOMIC DNA]</scope>
    <source>
        <strain evidence="2 3">DSM 18978</strain>
    </source>
</reference>
<keyword evidence="3" id="KW-1185">Reference proteome</keyword>
<dbReference type="PANTHER" id="PTHR43415">
    <property type="entry name" value="SPERMIDINE N(1)-ACETYLTRANSFERASE"/>
    <property type="match status" value="1"/>
</dbReference>
<dbReference type="GO" id="GO:0016747">
    <property type="term" value="F:acyltransferase activity, transferring groups other than amino-acyl groups"/>
    <property type="evidence" value="ECO:0007669"/>
    <property type="project" value="InterPro"/>
</dbReference>
<dbReference type="PROSITE" id="PS51186">
    <property type="entry name" value="GNAT"/>
    <property type="match status" value="1"/>
</dbReference>
<dbReference type="Gene3D" id="3.40.630.30">
    <property type="match status" value="1"/>
</dbReference>
<keyword evidence="2" id="KW-0808">Transferase</keyword>
<dbReference type="SUPFAM" id="SSF55729">
    <property type="entry name" value="Acyl-CoA N-acyltransferases (Nat)"/>
    <property type="match status" value="1"/>
</dbReference>
<dbReference type="EMBL" id="FMUS01000021">
    <property type="protein sequence ID" value="SCY90880.1"/>
    <property type="molecule type" value="Genomic_DNA"/>
</dbReference>
<protein>
    <submittedName>
        <fullName evidence="2">Protein N-acetyltransferase, RimJ/RimL family</fullName>
    </submittedName>
</protein>
<proteinExistence type="predicted"/>
<organism evidence="2 3">
    <name type="scientific">Alkaliphilus peptidifermentans DSM 18978</name>
    <dbReference type="NCBI Taxonomy" id="1120976"/>
    <lineage>
        <taxon>Bacteria</taxon>
        <taxon>Bacillati</taxon>
        <taxon>Bacillota</taxon>
        <taxon>Clostridia</taxon>
        <taxon>Peptostreptococcales</taxon>
        <taxon>Natronincolaceae</taxon>
        <taxon>Alkaliphilus</taxon>
    </lineage>
</organism>
<dbReference type="InterPro" id="IPR016181">
    <property type="entry name" value="Acyl_CoA_acyltransferase"/>
</dbReference>
<dbReference type="Proteomes" id="UP000198636">
    <property type="component" value="Unassembled WGS sequence"/>
</dbReference>
<feature type="domain" description="N-acetyltransferase" evidence="1">
    <location>
        <begin position="11"/>
        <end position="168"/>
    </location>
</feature>
<dbReference type="InterPro" id="IPR000182">
    <property type="entry name" value="GNAT_dom"/>
</dbReference>
<accession>A0A1G5JSN9</accession>
<dbReference type="AlphaFoldDB" id="A0A1G5JSN9"/>
<dbReference type="Pfam" id="PF00583">
    <property type="entry name" value="Acetyltransf_1"/>
    <property type="match status" value="1"/>
</dbReference>
<name>A0A1G5JSN9_9FIRM</name>
<evidence type="ECO:0000259" key="1">
    <source>
        <dbReference type="PROSITE" id="PS51186"/>
    </source>
</evidence>